<dbReference type="eggNOG" id="ENOG502QTQR">
    <property type="taxonomic scope" value="Eukaryota"/>
</dbReference>
<evidence type="ECO:0000313" key="2">
    <source>
        <dbReference type="EMBL" id="CCE63463.1"/>
    </source>
</evidence>
<dbReference type="OMA" id="NKTICFA"/>
<protein>
    <recommendedName>
        <fullName evidence="1">Gfd2/YDR514C-like C-terminal domain-containing protein</fullName>
    </recommendedName>
</protein>
<dbReference type="Pfam" id="PF21762">
    <property type="entry name" value="DEDDh_C"/>
    <property type="match status" value="1"/>
</dbReference>
<dbReference type="InterPro" id="IPR036397">
    <property type="entry name" value="RNaseH_sf"/>
</dbReference>
<evidence type="ECO:0000313" key="3">
    <source>
        <dbReference type="Proteomes" id="UP000005666"/>
    </source>
</evidence>
<keyword evidence="3" id="KW-1185">Reference proteome</keyword>
<organism evidence="2 3">
    <name type="scientific">Tetrapisispora phaffii (strain ATCC 24235 / CBS 4417 / NBRC 1672 / NRRL Y-8282 / UCD 70-5)</name>
    <name type="common">Yeast</name>
    <name type="synonym">Fabospora phaffii</name>
    <dbReference type="NCBI Taxonomy" id="1071381"/>
    <lineage>
        <taxon>Eukaryota</taxon>
        <taxon>Fungi</taxon>
        <taxon>Dikarya</taxon>
        <taxon>Ascomycota</taxon>
        <taxon>Saccharomycotina</taxon>
        <taxon>Saccharomycetes</taxon>
        <taxon>Saccharomycetales</taxon>
        <taxon>Saccharomycetaceae</taxon>
        <taxon>Tetrapisispora</taxon>
    </lineage>
</organism>
<dbReference type="RefSeq" id="XP_003685897.1">
    <property type="nucleotide sequence ID" value="XM_003685849.1"/>
</dbReference>
<dbReference type="EMBL" id="HE612860">
    <property type="protein sequence ID" value="CCE63463.1"/>
    <property type="molecule type" value="Genomic_DNA"/>
</dbReference>
<dbReference type="Gene3D" id="3.30.420.10">
    <property type="entry name" value="Ribonuclease H-like superfamily/Ribonuclease H"/>
    <property type="match status" value="1"/>
</dbReference>
<dbReference type="GeneID" id="11531139"/>
<dbReference type="HOGENOM" id="CLU_029052_0_0_1"/>
<dbReference type="OrthoDB" id="5953249at2759"/>
<dbReference type="InterPro" id="IPR048519">
    <property type="entry name" value="Gfd2/YDR514C-like_C"/>
</dbReference>
<accession>G8BU85</accession>
<dbReference type="Proteomes" id="UP000005666">
    <property type="component" value="Chromosome 5"/>
</dbReference>
<gene>
    <name evidence="2" type="primary">TPHA0E03740</name>
    <name evidence="2" type="ordered locus">TPHA_0E03740</name>
</gene>
<evidence type="ECO:0000259" key="1">
    <source>
        <dbReference type="Pfam" id="PF21762"/>
    </source>
</evidence>
<dbReference type="PANTHER" id="PTHR28083:SF1">
    <property type="entry name" value="GOOD FOR FULL DBP5 ACTIVITY PROTEIN 2"/>
    <property type="match status" value="1"/>
</dbReference>
<dbReference type="GO" id="GO:0005634">
    <property type="term" value="C:nucleus"/>
    <property type="evidence" value="ECO:0007669"/>
    <property type="project" value="TreeGrafter"/>
</dbReference>
<dbReference type="SUPFAM" id="SSF53098">
    <property type="entry name" value="Ribonuclease H-like"/>
    <property type="match status" value="1"/>
</dbReference>
<dbReference type="AlphaFoldDB" id="G8BU85"/>
<dbReference type="PANTHER" id="PTHR28083">
    <property type="entry name" value="GOOD FOR FULL DBP5 ACTIVITY PROTEIN 2"/>
    <property type="match status" value="1"/>
</dbReference>
<dbReference type="InterPro" id="IPR040151">
    <property type="entry name" value="Gfd2/YDR514C-like"/>
</dbReference>
<dbReference type="InterPro" id="IPR012337">
    <property type="entry name" value="RNaseH-like_sf"/>
</dbReference>
<name>G8BU85_TETPH</name>
<dbReference type="STRING" id="1071381.G8BU85"/>
<feature type="domain" description="Gfd2/YDR514C-like C-terminal" evidence="1">
    <location>
        <begin position="216"/>
        <end position="406"/>
    </location>
</feature>
<reference evidence="2 3" key="1">
    <citation type="journal article" date="2011" name="Proc. Natl. Acad. Sci. U.S.A.">
        <title>Evolutionary erosion of yeast sex chromosomes by mating-type switching accidents.</title>
        <authorList>
            <person name="Gordon J.L."/>
            <person name="Armisen D."/>
            <person name="Proux-Wera E."/>
            <person name="Oheigeartaigh S.S."/>
            <person name="Byrne K.P."/>
            <person name="Wolfe K.H."/>
        </authorList>
    </citation>
    <scope>NUCLEOTIDE SEQUENCE [LARGE SCALE GENOMIC DNA]</scope>
    <source>
        <strain evidence="3">ATCC 24235 / CBS 4417 / NBRC 1672 / NRRL Y-8282 / UCD 70-5</strain>
    </source>
</reference>
<dbReference type="GO" id="GO:0003676">
    <property type="term" value="F:nucleic acid binding"/>
    <property type="evidence" value="ECO:0007669"/>
    <property type="project" value="InterPro"/>
</dbReference>
<sequence>MVAIRIARAHRVTMKRSFDKIESFGSHINSRSYVDGRNSPHRDRNVKEVSSVVVRNLPARLKTGINFYKKSLSSLLNSNASSSDVNWADSIEYYQGIKNIVYVPNERDIQQVKEYINEISKKYAASNKDSSQALYSKLNALSEKYINENPNLDAGYFSIVPGSSSASIDNAVKKEFDFKVKDIKNSHFPTIFCPPKSTNFEYISNSLQLVNEKKTILFSIDIEAYEFDSNVITEIGITIYDPRENYQQPTIFPVFQKYHIIIEESLFLKNKKFVCDFKDCYLHGESYVLKLVEAKNFIQNLINFYLKSSNEADRTWERALVGHNVKGDLNWLKNIGIKLPELDFTLTEKDNSDAVHVLDTQIFYQHNFYDKYSSLGKILKLFNISHSFLHNAGNDSYYTLKALIYMNDINFRRNQRLDDIESVQKNIIQLMERDKTEKRIIPMSYNVLIKEVQEEKNTVSHKHQHKKQNAKRLIHQTEFNGIVWFNKGIDAFKYSIGQR</sequence>
<dbReference type="KEGG" id="tpf:TPHA_0E03740"/>
<proteinExistence type="predicted"/>